<dbReference type="Gene3D" id="2.40.260.10">
    <property type="entry name" value="Sortase"/>
    <property type="match status" value="1"/>
</dbReference>
<name>A0A1G6RCW5_9PSEU</name>
<dbReference type="EMBL" id="FMZZ01000006">
    <property type="protein sequence ID" value="SDD02469.1"/>
    <property type="molecule type" value="Genomic_DNA"/>
</dbReference>
<dbReference type="Proteomes" id="UP000199501">
    <property type="component" value="Unassembled WGS sequence"/>
</dbReference>
<organism evidence="3 4">
    <name type="scientific">Actinokineospora iranica</name>
    <dbReference type="NCBI Taxonomy" id="1271860"/>
    <lineage>
        <taxon>Bacteria</taxon>
        <taxon>Bacillati</taxon>
        <taxon>Actinomycetota</taxon>
        <taxon>Actinomycetes</taxon>
        <taxon>Pseudonocardiales</taxon>
        <taxon>Pseudonocardiaceae</taxon>
        <taxon>Actinokineospora</taxon>
    </lineage>
</organism>
<dbReference type="InterPro" id="IPR023365">
    <property type="entry name" value="Sortase_dom-sf"/>
</dbReference>
<dbReference type="InterPro" id="IPR042001">
    <property type="entry name" value="Sortase_F"/>
</dbReference>
<feature type="region of interest" description="Disordered" evidence="2">
    <location>
        <begin position="73"/>
        <end position="111"/>
    </location>
</feature>
<dbReference type="OrthoDB" id="525039at2"/>
<reference evidence="4" key="1">
    <citation type="submission" date="2016-10" db="EMBL/GenBank/DDBJ databases">
        <authorList>
            <person name="Varghese N."/>
            <person name="Submissions S."/>
        </authorList>
    </citation>
    <scope>NUCLEOTIDE SEQUENCE [LARGE SCALE GENOMIC DNA]</scope>
    <source>
        <strain evidence="4">IBRC-M 10403</strain>
    </source>
</reference>
<dbReference type="GO" id="GO:0016787">
    <property type="term" value="F:hydrolase activity"/>
    <property type="evidence" value="ECO:0007669"/>
    <property type="project" value="UniProtKB-KW"/>
</dbReference>
<dbReference type="InterPro" id="IPR005754">
    <property type="entry name" value="Sortase"/>
</dbReference>
<evidence type="ECO:0000313" key="3">
    <source>
        <dbReference type="EMBL" id="SDD02469.1"/>
    </source>
</evidence>
<dbReference type="RefSeq" id="WP_091450732.1">
    <property type="nucleotide sequence ID" value="NZ_FMZZ01000006.1"/>
</dbReference>
<gene>
    <name evidence="3" type="ORF">SAMN05216174_106284</name>
</gene>
<evidence type="ECO:0000256" key="1">
    <source>
        <dbReference type="ARBA" id="ARBA00022801"/>
    </source>
</evidence>
<proteinExistence type="predicted"/>
<dbReference type="AlphaFoldDB" id="A0A1G6RCW5"/>
<sequence length="249" mass="25688">MAHRGSRFAPPAVAGGAGLLVVAVTALTFAVPERVSGLPFAGAAAVSLAEVRNAAAMSGAVAESLRLRIKPAPEAPVPQAPAPQQAPPPVPAAAPAPVAPKPSGQRPGTVRLAKGGTATLIRKELDADATLPVPGGVREATWWGAGLDAPTGATVFAGHVNWKGQTGPFAELWDAREGDTVSVVDAEGRPWRYRVSRVETVAKHDLPHRAEEFFGQAGPHRLVLVTCGGQWVGGQDGYESNRVVIAVPQ</sequence>
<dbReference type="SUPFAM" id="SSF63817">
    <property type="entry name" value="Sortase"/>
    <property type="match status" value="1"/>
</dbReference>
<keyword evidence="4" id="KW-1185">Reference proteome</keyword>
<dbReference type="CDD" id="cd05829">
    <property type="entry name" value="Sortase_F"/>
    <property type="match status" value="1"/>
</dbReference>
<protein>
    <submittedName>
        <fullName evidence="3">Sortase family protein</fullName>
    </submittedName>
</protein>
<dbReference type="STRING" id="1271860.SAMN05216174_106284"/>
<feature type="compositionally biased region" description="Pro residues" evidence="2">
    <location>
        <begin position="73"/>
        <end position="100"/>
    </location>
</feature>
<accession>A0A1G6RCW5</accession>
<keyword evidence="1" id="KW-0378">Hydrolase</keyword>
<evidence type="ECO:0000313" key="4">
    <source>
        <dbReference type="Proteomes" id="UP000199501"/>
    </source>
</evidence>
<dbReference type="Pfam" id="PF04203">
    <property type="entry name" value="Sortase"/>
    <property type="match status" value="1"/>
</dbReference>
<evidence type="ECO:0000256" key="2">
    <source>
        <dbReference type="SAM" id="MobiDB-lite"/>
    </source>
</evidence>